<organism evidence="1 2">
    <name type="scientific">Pedobacter planticolens</name>
    <dbReference type="NCBI Taxonomy" id="2679964"/>
    <lineage>
        <taxon>Bacteria</taxon>
        <taxon>Pseudomonadati</taxon>
        <taxon>Bacteroidota</taxon>
        <taxon>Sphingobacteriia</taxon>
        <taxon>Sphingobacteriales</taxon>
        <taxon>Sphingobacteriaceae</taxon>
        <taxon>Pedobacter</taxon>
    </lineage>
</organism>
<accession>A0A923E2H6</accession>
<dbReference type="Proteomes" id="UP000601055">
    <property type="component" value="Unassembled WGS sequence"/>
</dbReference>
<evidence type="ECO:0000313" key="1">
    <source>
        <dbReference type="EMBL" id="MBB2147035.1"/>
    </source>
</evidence>
<evidence type="ECO:0008006" key="3">
    <source>
        <dbReference type="Google" id="ProtNLM"/>
    </source>
</evidence>
<dbReference type="RefSeq" id="WP_182923662.1">
    <property type="nucleotide sequence ID" value="NZ_WNXD01000002.1"/>
</dbReference>
<gene>
    <name evidence="1" type="ORF">GM921_16140</name>
</gene>
<reference evidence="1" key="1">
    <citation type="submission" date="2019-11" db="EMBL/GenBank/DDBJ databases">
        <title>Description of Pedobacter sp. LMG 31464T.</title>
        <authorList>
            <person name="Carlier A."/>
            <person name="Qi S."/>
            <person name="Vandamme P."/>
        </authorList>
    </citation>
    <scope>NUCLEOTIDE SEQUENCE</scope>
    <source>
        <strain evidence="1">LMG 31464</strain>
    </source>
</reference>
<dbReference type="AlphaFoldDB" id="A0A923E2H6"/>
<keyword evidence="2" id="KW-1185">Reference proteome</keyword>
<comment type="caution">
    <text evidence="1">The sequence shown here is derived from an EMBL/GenBank/DDBJ whole genome shotgun (WGS) entry which is preliminary data.</text>
</comment>
<dbReference type="EMBL" id="WNXD01000002">
    <property type="protein sequence ID" value="MBB2147035.1"/>
    <property type="molecule type" value="Genomic_DNA"/>
</dbReference>
<sequence>MGNNLLKIFLVVYIFLLISGCEEKDLYNARSEDEQEMRVLKNEIDKMSNQLICDQAVDWKFVAIGSKACGGASGYVVYSVKIDEKSFLEKVALYTQKQKAFNVKWGVISDCSLVMQPIGVECINGKPKFVY</sequence>
<name>A0A923E2H6_9SPHI</name>
<proteinExistence type="predicted"/>
<protein>
    <recommendedName>
        <fullName evidence="3">Lipoprotein</fullName>
    </recommendedName>
</protein>
<evidence type="ECO:0000313" key="2">
    <source>
        <dbReference type="Proteomes" id="UP000601055"/>
    </source>
</evidence>
<dbReference type="PROSITE" id="PS51257">
    <property type="entry name" value="PROKAR_LIPOPROTEIN"/>
    <property type="match status" value="1"/>
</dbReference>